<keyword evidence="5" id="KW-0067">ATP-binding</keyword>
<evidence type="ECO:0000313" key="11">
    <source>
        <dbReference type="EMBL" id="CAH2056117.1"/>
    </source>
</evidence>
<evidence type="ECO:0008006" key="13">
    <source>
        <dbReference type="Google" id="ProtNLM"/>
    </source>
</evidence>
<evidence type="ECO:0000256" key="1">
    <source>
        <dbReference type="ARBA" id="ARBA00004141"/>
    </source>
</evidence>
<dbReference type="SMART" id="SM00382">
    <property type="entry name" value="AAA"/>
    <property type="match status" value="1"/>
</dbReference>
<dbReference type="InterPro" id="IPR036640">
    <property type="entry name" value="ABC1_TM_sf"/>
</dbReference>
<protein>
    <recommendedName>
        <fullName evidence="13">Multidrug resistance-associated protein lethal(2)03659</fullName>
    </recommendedName>
</protein>
<dbReference type="InterPro" id="IPR050173">
    <property type="entry name" value="ABC_transporter_C-like"/>
</dbReference>
<dbReference type="CDD" id="cd03250">
    <property type="entry name" value="ABCC_MRP_domain1"/>
    <property type="match status" value="1"/>
</dbReference>
<dbReference type="PANTHER" id="PTHR24223">
    <property type="entry name" value="ATP-BINDING CASSETTE SUB-FAMILY C"/>
    <property type="match status" value="1"/>
</dbReference>
<keyword evidence="6 8" id="KW-1133">Transmembrane helix</keyword>
<dbReference type="Pfam" id="PF00005">
    <property type="entry name" value="ABC_tran"/>
    <property type="match status" value="1"/>
</dbReference>
<keyword evidence="4" id="KW-0547">Nucleotide-binding</keyword>
<dbReference type="InterPro" id="IPR017871">
    <property type="entry name" value="ABC_transporter-like_CS"/>
</dbReference>
<dbReference type="InterPro" id="IPR027417">
    <property type="entry name" value="P-loop_NTPase"/>
</dbReference>
<dbReference type="PROSITE" id="PS00211">
    <property type="entry name" value="ABC_TRANSPORTER_1"/>
    <property type="match status" value="1"/>
</dbReference>
<dbReference type="PROSITE" id="PS50929">
    <property type="entry name" value="ABC_TM1F"/>
    <property type="match status" value="2"/>
</dbReference>
<feature type="transmembrane region" description="Helical" evidence="8">
    <location>
        <begin position="114"/>
        <end position="137"/>
    </location>
</feature>
<dbReference type="PANTHER" id="PTHR24223:SF324">
    <property type="entry name" value="LD17001P"/>
    <property type="match status" value="1"/>
</dbReference>
<feature type="transmembrane region" description="Helical" evidence="8">
    <location>
        <begin position="70"/>
        <end position="94"/>
    </location>
</feature>
<keyword evidence="12" id="KW-1185">Reference proteome</keyword>
<dbReference type="InterPro" id="IPR011527">
    <property type="entry name" value="ABC1_TM_dom"/>
</dbReference>
<proteinExistence type="predicted"/>
<feature type="non-terminal residue" evidence="11">
    <location>
        <position position="1"/>
    </location>
</feature>
<comment type="subcellular location">
    <subcellularLocation>
        <location evidence="1">Membrane</location>
        <topology evidence="1">Multi-pass membrane protein</topology>
    </subcellularLocation>
</comment>
<dbReference type="EMBL" id="OW152835">
    <property type="protein sequence ID" value="CAH2056117.1"/>
    <property type="molecule type" value="Genomic_DNA"/>
</dbReference>
<keyword evidence="3 8" id="KW-0812">Transmembrane</keyword>
<dbReference type="Gene3D" id="1.20.1560.10">
    <property type="entry name" value="ABC transporter type 1, transmembrane domain"/>
    <property type="match status" value="2"/>
</dbReference>
<feature type="transmembrane region" description="Helical" evidence="8">
    <location>
        <begin position="343"/>
        <end position="363"/>
    </location>
</feature>
<feature type="domain" description="ABC transmembrane type-1" evidence="10">
    <location>
        <begin position="731"/>
        <end position="978"/>
    </location>
</feature>
<dbReference type="SUPFAM" id="SSF52540">
    <property type="entry name" value="P-loop containing nucleoside triphosphate hydrolases"/>
    <property type="match status" value="1"/>
</dbReference>
<sequence>MDPGHYDTPRNRNPRETAGLLSKLCFWCSPSHRAAPLGDTLSVRWNEELKKQESGGKASLMWAIMKEYGFILIVANLVFSVIESAVSLTIPMCLEGMINYFSVSHSGITISDAYLYAFGVVGLQLFNAILLHPIFLWMQTLSMKLRVGCSSLLYRKLLRLDVTTGGQATEGLAGHVINLLTSDAQRLDHVIMYIVDVFRAPIESAFIVYLMYRQIGVATFFGVVYLLLFIPLQGYLGKISSNLRHKTTTRTDNRIRLMNEVVQSIEAIKIYAWEKTFTRILGEARQKEMNALKKIWWLRTVMISCSKLNTKVAIFFSIIGYVILHNDLTAANVFVICYFYESLQYTLVNLLPMAVAFVLEAYVSVERIQEFLLLPEVNNLDGVDLLVIDEGSPGLHTNGTYVKVRTEPPENDKHELKKSIVKTDVLLILKGFSAHWKTSDENSLSSSIPALTEINLKIKHGTLTTIVGTVGSGKSTLLLAMMRELTPTSGHVDVYGVIAYAAQDPWLFDASVRQNILFGQGFEMQRYKKVIECCQLQSDLEMLPHGDKTIVGERGSSLSGGQRARVSLARCVYQHADLYLLDDPLAAVDAKVAQAIYESCVRGFLKDKAVVLVTHQVQYARYADSVCVMRAGRIVAQGTYNELKESVPQFEKLIQMEDQVKNDEEKSKEDENTTGVQRTISVTSNSSFDFNDMDPKYEGEYQNKGSVDSSAYFEYVNSGGTAFSIVCLVSLFVFAQIFYSSMDIWMKEWINLEESINAFRIPINCYRNTTETENIIPSDFDTLENPSNYLHLSREQCIYIYAGLIVGCIILTWNKLIVFYNTCIKASITLHDTMFRGVMNAPMWFFHHNSSGRILNRFSSDMGQVDSMLPPTLVDCIEFFLEVISVLMVVCLVNWWLLMPTAVVTLLFYLLRDLFLGTSRELKRIEAIARSPSLNHASATVSGLTTIRSCGDRQRTLAREFDKLQDLDSCAWIASARR</sequence>
<evidence type="ECO:0000256" key="4">
    <source>
        <dbReference type="ARBA" id="ARBA00022741"/>
    </source>
</evidence>
<dbReference type="InterPro" id="IPR003439">
    <property type="entry name" value="ABC_transporter-like_ATP-bd"/>
</dbReference>
<dbReference type="Gene3D" id="3.40.50.300">
    <property type="entry name" value="P-loop containing nucleotide triphosphate hydrolases"/>
    <property type="match status" value="1"/>
</dbReference>
<feature type="transmembrane region" description="Helical" evidence="8">
    <location>
        <begin position="720"/>
        <end position="739"/>
    </location>
</feature>
<dbReference type="InterPro" id="IPR003593">
    <property type="entry name" value="AAA+_ATPase"/>
</dbReference>
<evidence type="ECO:0000259" key="9">
    <source>
        <dbReference type="PROSITE" id="PS50893"/>
    </source>
</evidence>
<dbReference type="Pfam" id="PF00664">
    <property type="entry name" value="ABC_membrane"/>
    <property type="match status" value="2"/>
</dbReference>
<evidence type="ECO:0000256" key="5">
    <source>
        <dbReference type="ARBA" id="ARBA00022840"/>
    </source>
</evidence>
<accession>A0ABN8IFD8</accession>
<dbReference type="SUPFAM" id="SSF90123">
    <property type="entry name" value="ABC transporter transmembrane region"/>
    <property type="match status" value="2"/>
</dbReference>
<feature type="transmembrane region" description="Helical" evidence="8">
    <location>
        <begin position="218"/>
        <end position="236"/>
    </location>
</feature>
<evidence type="ECO:0000256" key="8">
    <source>
        <dbReference type="SAM" id="Phobius"/>
    </source>
</evidence>
<keyword evidence="2" id="KW-0813">Transport</keyword>
<feature type="transmembrane region" description="Helical" evidence="8">
    <location>
        <begin position="798"/>
        <end position="820"/>
    </location>
</feature>
<evidence type="ECO:0000256" key="6">
    <source>
        <dbReference type="ARBA" id="ARBA00022989"/>
    </source>
</evidence>
<name>A0ABN8IFD8_9NEOP</name>
<feature type="domain" description="ABC transporter" evidence="9">
    <location>
        <begin position="436"/>
        <end position="656"/>
    </location>
</feature>
<reference evidence="11" key="1">
    <citation type="submission" date="2022-03" db="EMBL/GenBank/DDBJ databases">
        <authorList>
            <person name="Martin H S."/>
        </authorList>
    </citation>
    <scope>NUCLEOTIDE SEQUENCE</scope>
</reference>
<feature type="transmembrane region" description="Helical" evidence="8">
    <location>
        <begin position="896"/>
        <end position="915"/>
    </location>
</feature>
<evidence type="ECO:0000313" key="12">
    <source>
        <dbReference type="Proteomes" id="UP000837857"/>
    </source>
</evidence>
<evidence type="ECO:0000256" key="3">
    <source>
        <dbReference type="ARBA" id="ARBA00022692"/>
    </source>
</evidence>
<organism evidence="11 12">
    <name type="scientific">Iphiclides podalirius</name>
    <name type="common">scarce swallowtail</name>
    <dbReference type="NCBI Taxonomy" id="110791"/>
    <lineage>
        <taxon>Eukaryota</taxon>
        <taxon>Metazoa</taxon>
        <taxon>Ecdysozoa</taxon>
        <taxon>Arthropoda</taxon>
        <taxon>Hexapoda</taxon>
        <taxon>Insecta</taxon>
        <taxon>Pterygota</taxon>
        <taxon>Neoptera</taxon>
        <taxon>Endopterygota</taxon>
        <taxon>Lepidoptera</taxon>
        <taxon>Glossata</taxon>
        <taxon>Ditrysia</taxon>
        <taxon>Papilionoidea</taxon>
        <taxon>Papilionidae</taxon>
        <taxon>Papilioninae</taxon>
        <taxon>Iphiclides</taxon>
    </lineage>
</organism>
<feature type="domain" description="ABC transmembrane type-1" evidence="10">
    <location>
        <begin position="77"/>
        <end position="359"/>
    </location>
</feature>
<evidence type="ECO:0000256" key="7">
    <source>
        <dbReference type="ARBA" id="ARBA00023136"/>
    </source>
</evidence>
<dbReference type="Proteomes" id="UP000837857">
    <property type="component" value="Chromosome 23"/>
</dbReference>
<dbReference type="CDD" id="cd18579">
    <property type="entry name" value="ABC_6TM_ABCC_D1"/>
    <property type="match status" value="1"/>
</dbReference>
<keyword evidence="7 8" id="KW-0472">Membrane</keyword>
<dbReference type="InterPro" id="IPR044746">
    <property type="entry name" value="ABCC_6TM_D1"/>
</dbReference>
<gene>
    <name evidence="11" type="ORF">IPOD504_LOCUS9382</name>
</gene>
<evidence type="ECO:0000256" key="2">
    <source>
        <dbReference type="ARBA" id="ARBA00022448"/>
    </source>
</evidence>
<evidence type="ECO:0000259" key="10">
    <source>
        <dbReference type="PROSITE" id="PS50929"/>
    </source>
</evidence>
<dbReference type="PROSITE" id="PS50893">
    <property type="entry name" value="ABC_TRANSPORTER_2"/>
    <property type="match status" value="1"/>
</dbReference>